<feature type="compositionally biased region" description="Acidic residues" evidence="1">
    <location>
        <begin position="122"/>
        <end position="131"/>
    </location>
</feature>
<name>A0A067KEP8_JATCU</name>
<dbReference type="Proteomes" id="UP000027138">
    <property type="component" value="Unassembled WGS sequence"/>
</dbReference>
<protein>
    <submittedName>
        <fullName evidence="2">Uncharacterized protein</fullName>
    </submittedName>
</protein>
<accession>A0A067KEP8</accession>
<feature type="compositionally biased region" description="Gly residues" evidence="1">
    <location>
        <begin position="97"/>
        <end position="108"/>
    </location>
</feature>
<feature type="region of interest" description="Disordered" evidence="1">
    <location>
        <begin position="92"/>
        <end position="137"/>
    </location>
</feature>
<dbReference type="EMBL" id="KK914694">
    <property type="protein sequence ID" value="KDP30319.1"/>
    <property type="molecule type" value="Genomic_DNA"/>
</dbReference>
<dbReference type="AlphaFoldDB" id="A0A067KEP8"/>
<evidence type="ECO:0000313" key="3">
    <source>
        <dbReference type="Proteomes" id="UP000027138"/>
    </source>
</evidence>
<evidence type="ECO:0000313" key="2">
    <source>
        <dbReference type="EMBL" id="KDP30319.1"/>
    </source>
</evidence>
<gene>
    <name evidence="2" type="ORF">JCGZ_18156</name>
</gene>
<proteinExistence type="predicted"/>
<sequence length="137" mass="14971">MEVQPKVCVHHIGNLVVLVALKRPDLGSDRTGQTAQGMLETHLVSPYWMSPPSSTHVSIADYNKVSQLYEMARLKLVVARLSNEHVSRASMSPLVGRGRGAQHGGHVGRGAVRRSVVVKETEDSDSEDLEETTLNMS</sequence>
<evidence type="ECO:0000256" key="1">
    <source>
        <dbReference type="SAM" id="MobiDB-lite"/>
    </source>
</evidence>
<keyword evidence="3" id="KW-1185">Reference proteome</keyword>
<organism evidence="2 3">
    <name type="scientific">Jatropha curcas</name>
    <name type="common">Barbados nut</name>
    <dbReference type="NCBI Taxonomy" id="180498"/>
    <lineage>
        <taxon>Eukaryota</taxon>
        <taxon>Viridiplantae</taxon>
        <taxon>Streptophyta</taxon>
        <taxon>Embryophyta</taxon>
        <taxon>Tracheophyta</taxon>
        <taxon>Spermatophyta</taxon>
        <taxon>Magnoliopsida</taxon>
        <taxon>eudicotyledons</taxon>
        <taxon>Gunneridae</taxon>
        <taxon>Pentapetalae</taxon>
        <taxon>rosids</taxon>
        <taxon>fabids</taxon>
        <taxon>Malpighiales</taxon>
        <taxon>Euphorbiaceae</taxon>
        <taxon>Crotonoideae</taxon>
        <taxon>Jatropheae</taxon>
        <taxon>Jatropha</taxon>
    </lineage>
</organism>
<reference evidence="2 3" key="1">
    <citation type="journal article" date="2014" name="PLoS ONE">
        <title>Global Analysis of Gene Expression Profiles in Physic Nut (Jatropha curcas L.) Seedlings Exposed to Salt Stress.</title>
        <authorList>
            <person name="Zhang L."/>
            <person name="Zhang C."/>
            <person name="Wu P."/>
            <person name="Chen Y."/>
            <person name="Li M."/>
            <person name="Jiang H."/>
            <person name="Wu G."/>
        </authorList>
    </citation>
    <scope>NUCLEOTIDE SEQUENCE [LARGE SCALE GENOMIC DNA]</scope>
    <source>
        <strain evidence="3">cv. GZQX0401</strain>
        <tissue evidence="2">Young leaves</tissue>
    </source>
</reference>